<dbReference type="PANTHER" id="PTHR48079">
    <property type="entry name" value="PROTEIN YEEZ"/>
    <property type="match status" value="1"/>
</dbReference>
<dbReference type="Proteomes" id="UP000240883">
    <property type="component" value="Unassembled WGS sequence"/>
</dbReference>
<accession>A0A2T2NFF5</accession>
<dbReference type="EMBL" id="KZ678139">
    <property type="protein sequence ID" value="PSN64165.1"/>
    <property type="molecule type" value="Genomic_DNA"/>
</dbReference>
<evidence type="ECO:0000259" key="1">
    <source>
        <dbReference type="Pfam" id="PF01370"/>
    </source>
</evidence>
<proteinExistence type="predicted"/>
<dbReference type="InterPro" id="IPR051783">
    <property type="entry name" value="NAD(P)-dependent_oxidoreduct"/>
</dbReference>
<dbReference type="InterPro" id="IPR036291">
    <property type="entry name" value="NAD(P)-bd_dom_sf"/>
</dbReference>
<dbReference type="AlphaFoldDB" id="A0A2T2NFF5"/>
<organism evidence="2 3">
    <name type="scientific">Corynespora cassiicola Philippines</name>
    <dbReference type="NCBI Taxonomy" id="1448308"/>
    <lineage>
        <taxon>Eukaryota</taxon>
        <taxon>Fungi</taxon>
        <taxon>Dikarya</taxon>
        <taxon>Ascomycota</taxon>
        <taxon>Pezizomycotina</taxon>
        <taxon>Dothideomycetes</taxon>
        <taxon>Pleosporomycetidae</taxon>
        <taxon>Pleosporales</taxon>
        <taxon>Corynesporascaceae</taxon>
        <taxon>Corynespora</taxon>
    </lineage>
</organism>
<dbReference type="PANTHER" id="PTHR48079:SF8">
    <property type="entry name" value="NAD(P)-BINDING DOMAIN-CONTAINING PROTEIN"/>
    <property type="match status" value="1"/>
</dbReference>
<dbReference type="OrthoDB" id="2130169at2759"/>
<dbReference type="GO" id="GO:0004029">
    <property type="term" value="F:aldehyde dehydrogenase (NAD+) activity"/>
    <property type="evidence" value="ECO:0007669"/>
    <property type="project" value="TreeGrafter"/>
</dbReference>
<feature type="domain" description="NAD-dependent epimerase/dehydratase" evidence="1">
    <location>
        <begin position="4"/>
        <end position="83"/>
    </location>
</feature>
<dbReference type="GO" id="GO:0005737">
    <property type="term" value="C:cytoplasm"/>
    <property type="evidence" value="ECO:0007669"/>
    <property type="project" value="TreeGrafter"/>
</dbReference>
<dbReference type="SUPFAM" id="SSF51735">
    <property type="entry name" value="NAD(P)-binding Rossmann-fold domains"/>
    <property type="match status" value="1"/>
</dbReference>
<dbReference type="STRING" id="1448308.A0A2T2NFF5"/>
<dbReference type="Gene3D" id="3.40.50.720">
    <property type="entry name" value="NAD(P)-binding Rossmann-like Domain"/>
    <property type="match status" value="1"/>
</dbReference>
<reference evidence="2 3" key="1">
    <citation type="journal article" date="2018" name="Front. Microbiol.">
        <title>Genome-Wide Analysis of Corynespora cassiicola Leaf Fall Disease Putative Effectors.</title>
        <authorList>
            <person name="Lopez D."/>
            <person name="Ribeiro S."/>
            <person name="Label P."/>
            <person name="Fumanal B."/>
            <person name="Venisse J.S."/>
            <person name="Kohler A."/>
            <person name="de Oliveira R.R."/>
            <person name="Labutti K."/>
            <person name="Lipzen A."/>
            <person name="Lail K."/>
            <person name="Bauer D."/>
            <person name="Ohm R.A."/>
            <person name="Barry K.W."/>
            <person name="Spatafora J."/>
            <person name="Grigoriev I.V."/>
            <person name="Martin F.M."/>
            <person name="Pujade-Renaud V."/>
        </authorList>
    </citation>
    <scope>NUCLEOTIDE SEQUENCE [LARGE SCALE GENOMIC DNA]</scope>
    <source>
        <strain evidence="2 3">Philippines</strain>
    </source>
</reference>
<dbReference type="Pfam" id="PF01370">
    <property type="entry name" value="Epimerase"/>
    <property type="match status" value="1"/>
</dbReference>
<sequence>MAKIFLTGASGYLGGDVLYRIASAEAGKHSISALVRSAGKAERISTFYPHIRIVQGDIDDSLLIESEARNADVVLHLATTSHLESVRAIQRGLTDSSRKSTGHWIQISGATLLAQQEIADGRLGFQSDKVYDDVDDIDKIISIIKKFPNRAVDNLVISQDASKIKTALIVGPHFYGIGRGPVNTRSIQAPEIARIALKLQKGFRLGEGNNRWSYLHVHDLSDLVAKLVDAAVERQATGIWNQEGIYLPENGNMKFGELNAQIAVEAKSQGLIPDGSVDTIINAKEADELSGHASVLWGTNAISRSSRAQANLGWQPLRPSLGDEIRGIVQREGRSKL</sequence>
<evidence type="ECO:0000313" key="2">
    <source>
        <dbReference type="EMBL" id="PSN64165.1"/>
    </source>
</evidence>
<dbReference type="InterPro" id="IPR001509">
    <property type="entry name" value="Epimerase_deHydtase"/>
</dbReference>
<evidence type="ECO:0000313" key="3">
    <source>
        <dbReference type="Proteomes" id="UP000240883"/>
    </source>
</evidence>
<gene>
    <name evidence="2" type="ORF">BS50DRAFT_576755</name>
</gene>
<keyword evidence="3" id="KW-1185">Reference proteome</keyword>
<name>A0A2T2NFF5_CORCC</name>
<protein>
    <submittedName>
        <fullName evidence="2">NAD(P)-binding protein</fullName>
    </submittedName>
</protein>